<feature type="region of interest" description="Disordered" evidence="1">
    <location>
        <begin position="1"/>
        <end position="49"/>
    </location>
</feature>
<dbReference type="AlphaFoldDB" id="J7KX90"/>
<sequence length="49" mass="5181">MSRTETPTGPEDFGGRSFGRPVSTPPRRTDARRGGGTDPGHFVTPAGRP</sequence>
<reference evidence="2 3" key="1">
    <citation type="journal article" date="2012" name="J. Bacteriol.">
        <title>Whole-Genome Sequence of Nocardiopsis alba Strain ATCC BAA-2165, Associated with Honeybees.</title>
        <authorList>
            <person name="Qiao J."/>
            <person name="Chen L."/>
            <person name="Li Y."/>
            <person name="Wang J."/>
            <person name="Zhang W."/>
            <person name="Chen S."/>
        </authorList>
    </citation>
    <scope>NUCLEOTIDE SEQUENCE [LARGE SCALE GENOMIC DNA]</scope>
    <source>
        <strain evidence="3">ATCC BAA-2165 / BE74</strain>
    </source>
</reference>
<dbReference type="Proteomes" id="UP000003779">
    <property type="component" value="Chromosome"/>
</dbReference>
<name>J7KX90_NOCAA</name>
<protein>
    <submittedName>
        <fullName evidence="2">Uncharacterized protein</fullName>
    </submittedName>
</protein>
<gene>
    <name evidence="2" type="ordered locus">B005_2812</name>
</gene>
<dbReference type="KEGG" id="nal:B005_2812"/>
<dbReference type="HOGENOM" id="CLU_3138284_0_0_11"/>
<evidence type="ECO:0000256" key="1">
    <source>
        <dbReference type="SAM" id="MobiDB-lite"/>
    </source>
</evidence>
<reference evidence="3" key="2">
    <citation type="submission" date="2012-08" db="EMBL/GenBank/DDBJ databases">
        <title>Whole-genome sequence of Nocardiopsis alba strain ATCC BAA-2165 associated with honeybees.</title>
        <authorList>
            <person name="Qiao J."/>
            <person name="Chen L."/>
            <person name="Li Y."/>
            <person name="Wang J."/>
            <person name="Zhang W."/>
            <person name="Chen S."/>
        </authorList>
    </citation>
    <scope>NUCLEOTIDE SEQUENCE [LARGE SCALE GENOMIC DNA]</scope>
    <source>
        <strain evidence="3">ATCC BAA-2165 / BE74</strain>
    </source>
</reference>
<accession>J7KX90</accession>
<proteinExistence type="predicted"/>
<dbReference type="EMBL" id="CP003788">
    <property type="protein sequence ID" value="AFR06003.1"/>
    <property type="molecule type" value="Genomic_DNA"/>
</dbReference>
<evidence type="ECO:0000313" key="3">
    <source>
        <dbReference type="Proteomes" id="UP000003779"/>
    </source>
</evidence>
<evidence type="ECO:0000313" key="2">
    <source>
        <dbReference type="EMBL" id="AFR06003.1"/>
    </source>
</evidence>
<organism evidence="2 3">
    <name type="scientific">Nocardiopsis alba (strain ATCC BAA-2165 / BE74)</name>
    <dbReference type="NCBI Taxonomy" id="1205910"/>
    <lineage>
        <taxon>Bacteria</taxon>
        <taxon>Bacillati</taxon>
        <taxon>Actinomycetota</taxon>
        <taxon>Actinomycetes</taxon>
        <taxon>Streptosporangiales</taxon>
        <taxon>Nocardiopsidaceae</taxon>
        <taxon>Nocardiopsis</taxon>
    </lineage>
</organism>